<sequence length="164" mass="18092">FKSLSIVYEPRLTRRFIAHNTYLSIAAELGLPALLFFLAIIAYTYRSLWRLRKILIDDPKLTLLPNVLIVSLSGFVISATFLSAQNTKLFWLLIFLTIALERIVNEEKARENQDAIDVEVRRPGGDGELADSASGGVNTGSASNSSDTKGLPPRRPKDWSGGGD</sequence>
<keyword evidence="2" id="KW-0812">Transmembrane</keyword>
<feature type="compositionally biased region" description="Basic and acidic residues" evidence="1">
    <location>
        <begin position="115"/>
        <end position="125"/>
    </location>
</feature>
<feature type="transmembrane region" description="Helical" evidence="2">
    <location>
        <begin position="22"/>
        <end position="43"/>
    </location>
</feature>
<gene>
    <name evidence="3" type="ORF">MNBD_DELTA01-1781</name>
</gene>
<name>A0A3B0R1U4_9ZZZZ</name>
<evidence type="ECO:0000256" key="2">
    <source>
        <dbReference type="SAM" id="Phobius"/>
    </source>
</evidence>
<reference evidence="3" key="1">
    <citation type="submission" date="2018-06" db="EMBL/GenBank/DDBJ databases">
        <authorList>
            <person name="Zhirakovskaya E."/>
        </authorList>
    </citation>
    <scope>NUCLEOTIDE SEQUENCE</scope>
</reference>
<evidence type="ECO:0000313" key="3">
    <source>
        <dbReference type="EMBL" id="VAV85697.1"/>
    </source>
</evidence>
<keyword evidence="2" id="KW-0472">Membrane</keyword>
<evidence type="ECO:0008006" key="4">
    <source>
        <dbReference type="Google" id="ProtNLM"/>
    </source>
</evidence>
<feature type="region of interest" description="Disordered" evidence="1">
    <location>
        <begin position="115"/>
        <end position="164"/>
    </location>
</feature>
<accession>A0A3B0R1U4</accession>
<dbReference type="AlphaFoldDB" id="A0A3B0R1U4"/>
<organism evidence="3">
    <name type="scientific">hydrothermal vent metagenome</name>
    <dbReference type="NCBI Taxonomy" id="652676"/>
    <lineage>
        <taxon>unclassified sequences</taxon>
        <taxon>metagenomes</taxon>
        <taxon>ecological metagenomes</taxon>
    </lineage>
</organism>
<feature type="compositionally biased region" description="Polar residues" evidence="1">
    <location>
        <begin position="135"/>
        <end position="148"/>
    </location>
</feature>
<dbReference type="EMBL" id="UOEA01000096">
    <property type="protein sequence ID" value="VAV85697.1"/>
    <property type="molecule type" value="Genomic_DNA"/>
</dbReference>
<feature type="transmembrane region" description="Helical" evidence="2">
    <location>
        <begin position="63"/>
        <end position="82"/>
    </location>
</feature>
<proteinExistence type="predicted"/>
<protein>
    <recommendedName>
        <fullName evidence="4">O-antigen polymerase</fullName>
    </recommendedName>
</protein>
<feature type="non-terminal residue" evidence="3">
    <location>
        <position position="1"/>
    </location>
</feature>
<keyword evidence="2" id="KW-1133">Transmembrane helix</keyword>
<evidence type="ECO:0000256" key="1">
    <source>
        <dbReference type="SAM" id="MobiDB-lite"/>
    </source>
</evidence>